<evidence type="ECO:0000313" key="2">
    <source>
        <dbReference type="Proteomes" id="UP000007842"/>
    </source>
</evidence>
<dbReference type="HOGENOM" id="CLU_2810472_0_0_11"/>
<keyword evidence="1" id="KW-0614">Plasmid</keyword>
<dbReference type="RefSeq" id="WP_014150748.1">
    <property type="nucleotide sequence ID" value="NC_016113.1"/>
</dbReference>
<dbReference type="AlphaFoldDB" id="F8JKZ7"/>
<protein>
    <submittedName>
        <fullName evidence="1">Uncharacterized protein</fullName>
    </submittedName>
</protein>
<dbReference type="PATRIC" id="fig|1003195.11.peg.276"/>
<dbReference type="KEGG" id="sct:SCAT_p0293"/>
<gene>
    <name evidence="1" type="ordered locus">SCATT_p14510</name>
</gene>
<sequence length="67" mass="7502">MADNAVHYVYPASRLDEVLHLINEHGECVVTVVGAEKREGGFFPVTNHTDPDHAGFLVFTRREGSRH</sequence>
<accession>G8XGJ5</accession>
<accession>F8JKZ7</accession>
<dbReference type="EMBL" id="CP003229">
    <property type="protein sequence ID" value="AEW99644.1"/>
    <property type="molecule type" value="Genomic_DNA"/>
</dbReference>
<evidence type="ECO:0000313" key="1">
    <source>
        <dbReference type="EMBL" id="AEW99644.1"/>
    </source>
</evidence>
<reference evidence="2" key="1">
    <citation type="submission" date="2011-12" db="EMBL/GenBank/DDBJ databases">
        <title>Complete genome sequence of Streptomyces cattleya strain DSM 46488.</title>
        <authorList>
            <person name="Ou H.-Y."/>
            <person name="Li P."/>
            <person name="Zhao C."/>
            <person name="O'Hagan D."/>
            <person name="Deng Z."/>
        </authorList>
    </citation>
    <scope>NUCLEOTIDE SEQUENCE [LARGE SCALE GENOMIC DNA]</scope>
    <source>
        <strain evidence="2">ATCC 35852 / DSM 46488 / JCM 4925 / NBRC 14057 / NRRL 8057</strain>
        <plasmid evidence="2">Plasmid pSCATT</plasmid>
    </source>
</reference>
<dbReference type="Proteomes" id="UP000007842">
    <property type="component" value="Plasmid pSCATT"/>
</dbReference>
<geneLocation type="plasmid" evidence="1 2">
    <name>pSCATT</name>
</geneLocation>
<keyword evidence="2" id="KW-1185">Reference proteome</keyword>
<proteinExistence type="predicted"/>
<organism evidence="1 2">
    <name type="scientific">Streptantibioticus cattleyicolor (strain ATCC 35852 / DSM 46488 / JCM 4925 / NBRC 14057 / NRRL 8057)</name>
    <name type="common">Streptomyces cattleya</name>
    <dbReference type="NCBI Taxonomy" id="1003195"/>
    <lineage>
        <taxon>Bacteria</taxon>
        <taxon>Bacillati</taxon>
        <taxon>Actinomycetota</taxon>
        <taxon>Actinomycetes</taxon>
        <taxon>Kitasatosporales</taxon>
        <taxon>Streptomycetaceae</taxon>
        <taxon>Streptantibioticus</taxon>
    </lineage>
</organism>
<name>F8JKZ7_STREN</name>
<dbReference type="KEGG" id="scy:SCATT_p14510"/>